<organism evidence="7 8">
    <name type="scientific">Solihabitans fulvus</name>
    <dbReference type="NCBI Taxonomy" id="1892852"/>
    <lineage>
        <taxon>Bacteria</taxon>
        <taxon>Bacillati</taxon>
        <taxon>Actinomycetota</taxon>
        <taxon>Actinomycetes</taxon>
        <taxon>Pseudonocardiales</taxon>
        <taxon>Pseudonocardiaceae</taxon>
        <taxon>Solihabitans</taxon>
    </lineage>
</organism>
<dbReference type="InterPro" id="IPR011701">
    <property type="entry name" value="MFS"/>
</dbReference>
<dbReference type="InterPro" id="IPR036259">
    <property type="entry name" value="MFS_trans_sf"/>
</dbReference>
<feature type="transmembrane region" description="Helical" evidence="5">
    <location>
        <begin position="277"/>
        <end position="297"/>
    </location>
</feature>
<dbReference type="GO" id="GO:0005886">
    <property type="term" value="C:plasma membrane"/>
    <property type="evidence" value="ECO:0007669"/>
    <property type="project" value="UniProtKB-SubCell"/>
</dbReference>
<sequence>MGILLLVTLVAFENMGVNTAMPKLVADLHGESLYSWPFVAFLAASVIATVLSGRVSDRRGPVPSLLVGPALFFVGLIVAGTAQSMTMLLAGRVLQGLGAGAQVVAIYVLIALVYPQRDRPAVFGALSGAWVLPSLIGPALSGVITENLSWRVVFLGLAPLVLLGLLLLVPVLRRLPAHVAGDTVVRRGLTLAAIAAGVGVAGLSWAAEHPSLPSLALGVAAIAVLAPALRTLLPTGTLLARRGLPVTILARALLAGTYFGVSAYLPLTLVAVHGYSIALAGVPLTVGALGWSSASAWQARHPDLARSTLLRWGFVLLAVGTAGLTLVAPSWSSPWLALPFSVIAGAGMGLGTSSVSVLTLAGSSAADRGFNSAAMQIADMLGSAIMIGLGGALVSALASTRLPTAAIVPFDLLMAALAVLGAVLTGPRARVDSVA</sequence>
<feature type="transmembrane region" description="Helical" evidence="5">
    <location>
        <begin position="32"/>
        <end position="53"/>
    </location>
</feature>
<reference evidence="7 8" key="1">
    <citation type="submission" date="2019-09" db="EMBL/GenBank/DDBJ databases">
        <title>Goodfellowia gen. nov., a new genus of the Pseudonocardineae related to Actinoalloteichus, containing Goodfellowia coeruleoviolacea gen. nov., comb. nov. gen. nov., comb. nov.</title>
        <authorList>
            <person name="Labeda D."/>
        </authorList>
    </citation>
    <scope>NUCLEOTIDE SEQUENCE [LARGE SCALE GENOMIC DNA]</scope>
    <source>
        <strain evidence="7 8">AN110305</strain>
    </source>
</reference>
<keyword evidence="3 5" id="KW-1133">Transmembrane helix</keyword>
<dbReference type="SUPFAM" id="SSF103473">
    <property type="entry name" value="MFS general substrate transporter"/>
    <property type="match status" value="1"/>
</dbReference>
<dbReference type="PRINTS" id="PR01036">
    <property type="entry name" value="TCRTETB"/>
</dbReference>
<name>A0A5B2X849_9PSEU</name>
<reference evidence="7 8" key="2">
    <citation type="submission" date="2019-09" db="EMBL/GenBank/DDBJ databases">
        <authorList>
            <person name="Jin C."/>
        </authorList>
    </citation>
    <scope>NUCLEOTIDE SEQUENCE [LARGE SCALE GENOMIC DNA]</scope>
    <source>
        <strain evidence="7 8">AN110305</strain>
    </source>
</reference>
<evidence type="ECO:0000313" key="7">
    <source>
        <dbReference type="EMBL" id="KAA2259587.1"/>
    </source>
</evidence>
<accession>A0A5B2X849</accession>
<evidence type="ECO:0000256" key="2">
    <source>
        <dbReference type="ARBA" id="ARBA00022692"/>
    </source>
</evidence>
<keyword evidence="2 5" id="KW-0812">Transmembrane</keyword>
<evidence type="ECO:0000313" key="8">
    <source>
        <dbReference type="Proteomes" id="UP000323454"/>
    </source>
</evidence>
<protein>
    <submittedName>
        <fullName evidence="7">MFS transporter</fullName>
    </submittedName>
</protein>
<proteinExistence type="predicted"/>
<gene>
    <name evidence="7" type="ORF">F0L68_21710</name>
</gene>
<feature type="transmembrane region" description="Helical" evidence="5">
    <location>
        <begin position="65"/>
        <end position="90"/>
    </location>
</feature>
<keyword evidence="8" id="KW-1185">Reference proteome</keyword>
<evidence type="ECO:0000256" key="5">
    <source>
        <dbReference type="SAM" id="Phobius"/>
    </source>
</evidence>
<evidence type="ECO:0000256" key="3">
    <source>
        <dbReference type="ARBA" id="ARBA00022989"/>
    </source>
</evidence>
<dbReference type="PROSITE" id="PS50850">
    <property type="entry name" value="MFS"/>
    <property type="match status" value="1"/>
</dbReference>
<dbReference type="AlphaFoldDB" id="A0A5B2X849"/>
<evidence type="ECO:0000259" key="6">
    <source>
        <dbReference type="PROSITE" id="PS50850"/>
    </source>
</evidence>
<dbReference type="OrthoDB" id="9778875at2"/>
<keyword evidence="4 5" id="KW-0472">Membrane</keyword>
<feature type="transmembrane region" description="Helical" evidence="5">
    <location>
        <begin position="212"/>
        <end position="232"/>
    </location>
</feature>
<feature type="transmembrane region" description="Helical" evidence="5">
    <location>
        <begin position="404"/>
        <end position="424"/>
    </location>
</feature>
<dbReference type="EMBL" id="VUOB01000038">
    <property type="protein sequence ID" value="KAA2259587.1"/>
    <property type="molecule type" value="Genomic_DNA"/>
</dbReference>
<feature type="transmembrane region" description="Helical" evidence="5">
    <location>
        <begin position="184"/>
        <end position="206"/>
    </location>
</feature>
<comment type="caution">
    <text evidence="7">The sequence shown here is derived from an EMBL/GenBank/DDBJ whole genome shotgun (WGS) entry which is preliminary data.</text>
</comment>
<feature type="transmembrane region" description="Helical" evidence="5">
    <location>
        <begin position="244"/>
        <end position="265"/>
    </location>
</feature>
<feature type="transmembrane region" description="Helical" evidence="5">
    <location>
        <begin position="337"/>
        <end position="361"/>
    </location>
</feature>
<dbReference type="InterPro" id="IPR020846">
    <property type="entry name" value="MFS_dom"/>
</dbReference>
<feature type="transmembrane region" description="Helical" evidence="5">
    <location>
        <begin position="96"/>
        <end position="114"/>
    </location>
</feature>
<comment type="subcellular location">
    <subcellularLocation>
        <location evidence="1">Cell membrane</location>
        <topology evidence="1">Multi-pass membrane protein</topology>
    </subcellularLocation>
</comment>
<feature type="transmembrane region" description="Helical" evidence="5">
    <location>
        <begin position="373"/>
        <end position="398"/>
    </location>
</feature>
<feature type="transmembrane region" description="Helical" evidence="5">
    <location>
        <begin position="121"/>
        <end position="144"/>
    </location>
</feature>
<dbReference type="PANTHER" id="PTHR23501:SF154">
    <property type="entry name" value="MULTIDRUG-EFFLUX TRANSPORTER RV1634-RELATED"/>
    <property type="match status" value="1"/>
</dbReference>
<dbReference type="Gene3D" id="1.20.1250.20">
    <property type="entry name" value="MFS general substrate transporter like domains"/>
    <property type="match status" value="1"/>
</dbReference>
<evidence type="ECO:0000256" key="1">
    <source>
        <dbReference type="ARBA" id="ARBA00004651"/>
    </source>
</evidence>
<feature type="transmembrane region" description="Helical" evidence="5">
    <location>
        <begin position="309"/>
        <end position="331"/>
    </location>
</feature>
<feature type="transmembrane region" description="Helical" evidence="5">
    <location>
        <begin position="150"/>
        <end position="172"/>
    </location>
</feature>
<evidence type="ECO:0000256" key="4">
    <source>
        <dbReference type="ARBA" id="ARBA00023136"/>
    </source>
</evidence>
<dbReference type="GO" id="GO:0022857">
    <property type="term" value="F:transmembrane transporter activity"/>
    <property type="evidence" value="ECO:0007669"/>
    <property type="project" value="InterPro"/>
</dbReference>
<dbReference type="PANTHER" id="PTHR23501">
    <property type="entry name" value="MAJOR FACILITATOR SUPERFAMILY"/>
    <property type="match status" value="1"/>
</dbReference>
<dbReference type="Proteomes" id="UP000323454">
    <property type="component" value="Unassembled WGS sequence"/>
</dbReference>
<feature type="domain" description="Major facilitator superfamily (MFS) profile" evidence="6">
    <location>
        <begin position="1"/>
        <end position="430"/>
    </location>
</feature>
<dbReference type="Pfam" id="PF07690">
    <property type="entry name" value="MFS_1"/>
    <property type="match status" value="1"/>
</dbReference>